<proteinExistence type="predicted"/>
<dbReference type="EMBL" id="JAEVHI010000004">
    <property type="protein sequence ID" value="KAG5293263.1"/>
    <property type="molecule type" value="Genomic_DNA"/>
</dbReference>
<protein>
    <submittedName>
        <fullName evidence="2">Uncharacterized protein</fullName>
    </submittedName>
</protein>
<name>A0A8H7YPL4_AJECA</name>
<dbReference type="VEuPathDB" id="FungiDB:I7I52_04525"/>
<dbReference type="Proteomes" id="UP000670092">
    <property type="component" value="Unassembled WGS sequence"/>
</dbReference>
<gene>
    <name evidence="2" type="ORF">I7I52_04525</name>
</gene>
<keyword evidence="1" id="KW-0472">Membrane</keyword>
<accession>A0A8H7YPL4</accession>
<evidence type="ECO:0000313" key="2">
    <source>
        <dbReference type="EMBL" id="KAG5293263.1"/>
    </source>
</evidence>
<evidence type="ECO:0000313" key="3">
    <source>
        <dbReference type="Proteomes" id="UP000670092"/>
    </source>
</evidence>
<dbReference type="AlphaFoldDB" id="A0A8H7YPL4"/>
<keyword evidence="1" id="KW-1133">Transmembrane helix</keyword>
<sequence length="116" mass="13589">MSNRTTMFSHGQTYPGCGGFCGTCQLPASLRSHRWVIRHYQGEGDGLWIMVYHTVHCFSCQFDPKPLENIIFSFPFLLFPFFLFTYFPLFLLFCFSSLFPFHPFTPYRSDVSLGRF</sequence>
<evidence type="ECO:0000256" key="1">
    <source>
        <dbReference type="SAM" id="Phobius"/>
    </source>
</evidence>
<keyword evidence="1" id="KW-0812">Transmembrane</keyword>
<feature type="transmembrane region" description="Helical" evidence="1">
    <location>
        <begin position="74"/>
        <end position="99"/>
    </location>
</feature>
<organism evidence="2 3">
    <name type="scientific">Ajellomyces capsulatus</name>
    <name type="common">Darling's disease fungus</name>
    <name type="synonym">Histoplasma capsulatum</name>
    <dbReference type="NCBI Taxonomy" id="5037"/>
    <lineage>
        <taxon>Eukaryota</taxon>
        <taxon>Fungi</taxon>
        <taxon>Dikarya</taxon>
        <taxon>Ascomycota</taxon>
        <taxon>Pezizomycotina</taxon>
        <taxon>Eurotiomycetes</taxon>
        <taxon>Eurotiomycetidae</taxon>
        <taxon>Onygenales</taxon>
        <taxon>Ajellomycetaceae</taxon>
        <taxon>Histoplasma</taxon>
    </lineage>
</organism>
<comment type="caution">
    <text evidence="2">The sequence shown here is derived from an EMBL/GenBank/DDBJ whole genome shotgun (WGS) entry which is preliminary data.</text>
</comment>
<reference evidence="2 3" key="1">
    <citation type="submission" date="2021-01" db="EMBL/GenBank/DDBJ databases">
        <title>Chromosome-level genome assembly of a human fungal pathogen reveals clustering of transcriptionally co-regulated genes.</title>
        <authorList>
            <person name="Voorhies M."/>
            <person name="Cohen S."/>
            <person name="Shea T.P."/>
            <person name="Petrus S."/>
            <person name="Munoz J.F."/>
            <person name="Poplawski S."/>
            <person name="Goldman W.E."/>
            <person name="Michael T."/>
            <person name="Cuomo C.A."/>
            <person name="Sil A."/>
            <person name="Beyhan S."/>
        </authorList>
    </citation>
    <scope>NUCLEOTIDE SEQUENCE [LARGE SCALE GENOMIC DNA]</scope>
    <source>
        <strain evidence="2 3">G184AR</strain>
    </source>
</reference>